<dbReference type="FunFam" id="1.10.10.10:FF:000001">
    <property type="entry name" value="LysR family transcriptional regulator"/>
    <property type="match status" value="1"/>
</dbReference>
<evidence type="ECO:0000256" key="3">
    <source>
        <dbReference type="ARBA" id="ARBA00023125"/>
    </source>
</evidence>
<dbReference type="AlphaFoldDB" id="A0A1X7D3W6"/>
<keyword evidence="2" id="KW-0805">Transcription regulation</keyword>
<dbReference type="NCBIfam" id="NF040786">
    <property type="entry name" value="LysR_Sec_metab"/>
    <property type="match status" value="1"/>
</dbReference>
<keyword evidence="7" id="KW-1185">Reference proteome</keyword>
<dbReference type="RefSeq" id="WP_085100926.1">
    <property type="nucleotide sequence ID" value="NZ_FWZU01000002.1"/>
</dbReference>
<feature type="domain" description="HTH lysR-type" evidence="5">
    <location>
        <begin position="1"/>
        <end position="58"/>
    </location>
</feature>
<accession>A0A1X7D3W6</accession>
<evidence type="ECO:0000313" key="7">
    <source>
        <dbReference type="Proteomes" id="UP000192906"/>
    </source>
</evidence>
<dbReference type="Proteomes" id="UP000192906">
    <property type="component" value="Unassembled WGS sequence"/>
</dbReference>
<keyword evidence="4" id="KW-0804">Transcription</keyword>
<dbReference type="PANTHER" id="PTHR30126">
    <property type="entry name" value="HTH-TYPE TRANSCRIPTIONAL REGULATOR"/>
    <property type="match status" value="1"/>
</dbReference>
<gene>
    <name evidence="6" type="ORF">SAMN06295933_1628</name>
</gene>
<proteinExistence type="inferred from homology"/>
<dbReference type="Gene3D" id="3.40.190.290">
    <property type="match status" value="1"/>
</dbReference>
<evidence type="ECO:0000256" key="4">
    <source>
        <dbReference type="ARBA" id="ARBA00023163"/>
    </source>
</evidence>
<dbReference type="EMBL" id="FWZU01000002">
    <property type="protein sequence ID" value="SMF08438.1"/>
    <property type="molecule type" value="Genomic_DNA"/>
</dbReference>
<dbReference type="PANTHER" id="PTHR30126:SF64">
    <property type="entry name" value="HTH-TYPE TRANSCRIPTIONAL REGULATOR CITR"/>
    <property type="match status" value="1"/>
</dbReference>
<name>A0A1X7D3W6_9BACT</name>
<evidence type="ECO:0000256" key="2">
    <source>
        <dbReference type="ARBA" id="ARBA00023015"/>
    </source>
</evidence>
<dbReference type="Pfam" id="PF03466">
    <property type="entry name" value="LysR_substrate"/>
    <property type="match status" value="1"/>
</dbReference>
<evidence type="ECO:0000256" key="1">
    <source>
        <dbReference type="ARBA" id="ARBA00009437"/>
    </source>
</evidence>
<dbReference type="InterPro" id="IPR036388">
    <property type="entry name" value="WH-like_DNA-bd_sf"/>
</dbReference>
<evidence type="ECO:0000313" key="6">
    <source>
        <dbReference type="EMBL" id="SMF08438.1"/>
    </source>
</evidence>
<dbReference type="Gene3D" id="1.10.10.10">
    <property type="entry name" value="Winged helix-like DNA-binding domain superfamily/Winged helix DNA-binding domain"/>
    <property type="match status" value="1"/>
</dbReference>
<dbReference type="InterPro" id="IPR005119">
    <property type="entry name" value="LysR_subst-bd"/>
</dbReference>
<protein>
    <submittedName>
        <fullName evidence="6">Transcriptional regulator, LysR family</fullName>
    </submittedName>
</protein>
<evidence type="ECO:0000259" key="5">
    <source>
        <dbReference type="PROSITE" id="PS50931"/>
    </source>
</evidence>
<keyword evidence="3" id="KW-0238">DNA-binding</keyword>
<dbReference type="SUPFAM" id="SSF46785">
    <property type="entry name" value="Winged helix' DNA-binding domain"/>
    <property type="match status" value="1"/>
</dbReference>
<dbReference type="STRING" id="1519643.SAMN06295933_1628"/>
<dbReference type="GO" id="GO:0003700">
    <property type="term" value="F:DNA-binding transcription factor activity"/>
    <property type="evidence" value="ECO:0007669"/>
    <property type="project" value="InterPro"/>
</dbReference>
<sequence length="299" mass="33174">MDLRRLEAFCKVYECKSFSKAGRELFLSQPTISAHISTLEEELDVQLFDRLGRSILPTQAGDVLYRNAKNIYDLIGKAHSEINLLRDKVVGDLDIGGSTIPSHYLLPGILYEYCKKYPDVRVHMSVGDTSEILRKIRCGELIVGIVGAASDAPNIDFVPIMRDELVIVAPPVLVKNYEGIVDIQQLAELPWVMREEGSGTRKALEAGLSEIGTSIRDLNVTVWVESTQAVVQCVKAGLGISVTSRLAAQPLIDSGELVHISGLPLNLERSFYLAHLSGREFFPAVRYFIEHIKNSAFDF</sequence>
<comment type="similarity">
    <text evidence="1">Belongs to the LysR transcriptional regulatory family.</text>
</comment>
<dbReference type="Pfam" id="PF00126">
    <property type="entry name" value="HTH_1"/>
    <property type="match status" value="1"/>
</dbReference>
<organism evidence="6 7">
    <name type="scientific">Desulfovibrio gilichinskyi</name>
    <dbReference type="NCBI Taxonomy" id="1519643"/>
    <lineage>
        <taxon>Bacteria</taxon>
        <taxon>Pseudomonadati</taxon>
        <taxon>Thermodesulfobacteriota</taxon>
        <taxon>Desulfovibrionia</taxon>
        <taxon>Desulfovibrionales</taxon>
        <taxon>Desulfovibrionaceae</taxon>
        <taxon>Desulfovibrio</taxon>
    </lineage>
</organism>
<dbReference type="InterPro" id="IPR047788">
    <property type="entry name" value="LysR-like_Sec_metab"/>
</dbReference>
<dbReference type="PROSITE" id="PS50931">
    <property type="entry name" value="HTH_LYSR"/>
    <property type="match status" value="1"/>
</dbReference>
<dbReference type="InterPro" id="IPR036390">
    <property type="entry name" value="WH_DNA-bd_sf"/>
</dbReference>
<dbReference type="SUPFAM" id="SSF53850">
    <property type="entry name" value="Periplasmic binding protein-like II"/>
    <property type="match status" value="1"/>
</dbReference>
<dbReference type="CDD" id="cd08420">
    <property type="entry name" value="PBP2_CysL_like"/>
    <property type="match status" value="1"/>
</dbReference>
<dbReference type="GO" id="GO:0000976">
    <property type="term" value="F:transcription cis-regulatory region binding"/>
    <property type="evidence" value="ECO:0007669"/>
    <property type="project" value="TreeGrafter"/>
</dbReference>
<dbReference type="OrthoDB" id="9808620at2"/>
<reference evidence="7" key="1">
    <citation type="submission" date="2017-04" db="EMBL/GenBank/DDBJ databases">
        <authorList>
            <person name="Varghese N."/>
            <person name="Submissions S."/>
        </authorList>
    </citation>
    <scope>NUCLEOTIDE SEQUENCE [LARGE SCALE GENOMIC DNA]</scope>
    <source>
        <strain evidence="7">K3S</strain>
    </source>
</reference>
<dbReference type="PRINTS" id="PR00039">
    <property type="entry name" value="HTHLYSR"/>
</dbReference>
<dbReference type="InterPro" id="IPR000847">
    <property type="entry name" value="LysR_HTH_N"/>
</dbReference>